<evidence type="ECO:0000259" key="4">
    <source>
        <dbReference type="Pfam" id="PF01156"/>
    </source>
</evidence>
<evidence type="ECO:0000256" key="2">
    <source>
        <dbReference type="ARBA" id="ARBA00023295"/>
    </source>
</evidence>
<sequence length="404" mass="44416">MKYKGYCFLLTLLCSVAFARIPVIIDTDMGFDDWVAILYVLKNKNLDVKAITVDCNGLTYCPQGGINAAKLASLVNKKIPVYVGRIDKKNAAYAFPSELREFSSKMAIPGVSSLAAYPIAEKPAAQAIVDLAREAAAGNQPITIMSIGTAVNLADSFAFAKTQNEFAVVKKGIARIYKAGGAFGETILTENKQRQLSNFNIQGNLGIPDFFATNNTMAEWNIYAAVGAMQDVLQSGIPITWVSINASDMARITPEAINFLEEYAKKDNALQFSLDAAKYLVAYQGGWDKIAHNFDFWDTAATIAAFNSDVVSEAYENVPVCLNDKGFQFSFPAKLPRLTEGKTLNYYFFPAIHGFYYGAVIVDETPGKNDATSICNLLKMNVRKTNVIKGINVSRFYQHFARMN</sequence>
<dbReference type="InterPro" id="IPR036452">
    <property type="entry name" value="Ribo_hydro-like"/>
</dbReference>
<feature type="signal peptide" evidence="3">
    <location>
        <begin position="1"/>
        <end position="19"/>
    </location>
</feature>
<evidence type="ECO:0000256" key="1">
    <source>
        <dbReference type="ARBA" id="ARBA00022801"/>
    </source>
</evidence>
<dbReference type="GO" id="GO:0016787">
    <property type="term" value="F:hydrolase activity"/>
    <property type="evidence" value="ECO:0007669"/>
    <property type="project" value="UniProtKB-KW"/>
</dbReference>
<evidence type="ECO:0000313" key="5">
    <source>
        <dbReference type="EMBL" id="WED44524.1"/>
    </source>
</evidence>
<dbReference type="RefSeq" id="WP_275090344.1">
    <property type="nucleotide sequence ID" value="NZ_CP119078.1"/>
</dbReference>
<dbReference type="PANTHER" id="PTHR12304">
    <property type="entry name" value="INOSINE-URIDINE PREFERRING NUCLEOSIDE HYDROLASE"/>
    <property type="match status" value="1"/>
</dbReference>
<dbReference type="SUPFAM" id="SSF53590">
    <property type="entry name" value="Nucleoside hydrolase"/>
    <property type="match status" value="1"/>
</dbReference>
<reference evidence="5 6" key="1">
    <citation type="submission" date="2023-02" db="EMBL/GenBank/DDBJ databases">
        <title>Genome Sequence of L. cardiaca H63T.</title>
        <authorList>
            <person name="Lopez A.E."/>
            <person name="Cianciotto N.P."/>
        </authorList>
    </citation>
    <scope>NUCLEOTIDE SEQUENCE [LARGE SCALE GENOMIC DNA]</scope>
    <source>
        <strain evidence="5 6">H63</strain>
    </source>
</reference>
<organism evidence="5 6">
    <name type="scientific">Legionella cardiaca</name>
    <dbReference type="NCBI Taxonomy" id="1071983"/>
    <lineage>
        <taxon>Bacteria</taxon>
        <taxon>Pseudomonadati</taxon>
        <taxon>Pseudomonadota</taxon>
        <taxon>Gammaproteobacteria</taxon>
        <taxon>Legionellales</taxon>
        <taxon>Legionellaceae</taxon>
        <taxon>Legionella</taxon>
    </lineage>
</organism>
<dbReference type="PANTHER" id="PTHR12304:SF46">
    <property type="entry name" value="INOSINE-ADENOSINE-GUANOSINE-NUCLEOSIDE HYDROLASE"/>
    <property type="match status" value="1"/>
</dbReference>
<name>A0ABY8AV11_9GAMM</name>
<dbReference type="Pfam" id="PF01156">
    <property type="entry name" value="IU_nuc_hydro"/>
    <property type="match status" value="1"/>
</dbReference>
<dbReference type="InterPro" id="IPR001910">
    <property type="entry name" value="Inosine/uridine_hydrolase_dom"/>
</dbReference>
<gene>
    <name evidence="5" type="ORF">PXX05_06985</name>
</gene>
<dbReference type="InterPro" id="IPR023186">
    <property type="entry name" value="IUNH"/>
</dbReference>
<keyword evidence="6" id="KW-1185">Reference proteome</keyword>
<protein>
    <submittedName>
        <fullName evidence="5">Nucleoside hydrolase</fullName>
    </submittedName>
</protein>
<accession>A0ABY8AV11</accession>
<dbReference type="Gene3D" id="3.90.245.10">
    <property type="entry name" value="Ribonucleoside hydrolase-like"/>
    <property type="match status" value="1"/>
</dbReference>
<dbReference type="EMBL" id="CP119078">
    <property type="protein sequence ID" value="WED44524.1"/>
    <property type="molecule type" value="Genomic_DNA"/>
</dbReference>
<evidence type="ECO:0000256" key="3">
    <source>
        <dbReference type="SAM" id="SignalP"/>
    </source>
</evidence>
<proteinExistence type="predicted"/>
<keyword evidence="1 5" id="KW-0378">Hydrolase</keyword>
<keyword evidence="3" id="KW-0732">Signal</keyword>
<feature type="domain" description="Inosine/uridine-preferring nucleoside hydrolase" evidence="4">
    <location>
        <begin position="23"/>
        <end position="397"/>
    </location>
</feature>
<evidence type="ECO:0000313" key="6">
    <source>
        <dbReference type="Proteomes" id="UP001222087"/>
    </source>
</evidence>
<keyword evidence="2" id="KW-0326">Glycosidase</keyword>
<dbReference type="Proteomes" id="UP001222087">
    <property type="component" value="Chromosome"/>
</dbReference>
<feature type="chain" id="PRO_5047116356" evidence="3">
    <location>
        <begin position="20"/>
        <end position="404"/>
    </location>
</feature>